<keyword evidence="2" id="KW-1185">Reference proteome</keyword>
<dbReference type="AlphaFoldDB" id="A0A067MAA3"/>
<sequence>MVKTAMPLYSSYTYYVLHYVGRLLDALVRDSKWKWADCTWARIQACLQDDSNARAALSALSCFRSMSGWRTVIQKAEQEHVMATVESLDTHAIAWLMESSTNEEHVQAAIRATVGLALTNEQLRILEDAGAGGAIVTCVKALRELYDAGDLTKLDPDSAMTMIAGERYTVVSKEETLGVRGLSKHKDPNIACLAHCVEIRYYLGCIKCGSAVDSVLQLELYMTTTLRKRVRLRLLDTMRVRALLFMHNYRRFGVSAAHYTRFFLHPQTIDLTLSLLGPSIRAWLGPEDGAIDDINRAILAIWQCQPTVGFQTTPSLMTDKLAGVQTILNTLAAFFTTSRPSKERCSAVSKVITVLGYHDWPPHTDVEHGLPLVRKIRSALAGTFLMGRRQPTIDDLEAV</sequence>
<evidence type="ECO:0000313" key="2">
    <source>
        <dbReference type="Proteomes" id="UP000027195"/>
    </source>
</evidence>
<proteinExistence type="predicted"/>
<dbReference type="HOGENOM" id="CLU_690765_0_0_1"/>
<dbReference type="InParanoid" id="A0A067MAA3"/>
<dbReference type="EMBL" id="KL198086">
    <property type="protein sequence ID" value="KDQ08772.1"/>
    <property type="molecule type" value="Genomic_DNA"/>
</dbReference>
<protein>
    <submittedName>
        <fullName evidence="1">Uncharacterized protein</fullName>
    </submittedName>
</protein>
<accession>A0A067MAA3</accession>
<name>A0A067MAA3_BOTB1</name>
<reference evidence="2" key="1">
    <citation type="journal article" date="2014" name="Proc. Natl. Acad. Sci. U.S.A.">
        <title>Extensive sampling of basidiomycete genomes demonstrates inadequacy of the white-rot/brown-rot paradigm for wood decay fungi.</title>
        <authorList>
            <person name="Riley R."/>
            <person name="Salamov A.A."/>
            <person name="Brown D.W."/>
            <person name="Nagy L.G."/>
            <person name="Floudas D."/>
            <person name="Held B.W."/>
            <person name="Levasseur A."/>
            <person name="Lombard V."/>
            <person name="Morin E."/>
            <person name="Otillar R."/>
            <person name="Lindquist E.A."/>
            <person name="Sun H."/>
            <person name="LaButti K.M."/>
            <person name="Schmutz J."/>
            <person name="Jabbour D."/>
            <person name="Luo H."/>
            <person name="Baker S.E."/>
            <person name="Pisabarro A.G."/>
            <person name="Walton J.D."/>
            <person name="Blanchette R.A."/>
            <person name="Henrissat B."/>
            <person name="Martin F."/>
            <person name="Cullen D."/>
            <person name="Hibbett D.S."/>
            <person name="Grigoriev I.V."/>
        </authorList>
    </citation>
    <scope>NUCLEOTIDE SEQUENCE [LARGE SCALE GENOMIC DNA]</scope>
    <source>
        <strain evidence="2">FD-172 SS1</strain>
    </source>
</reference>
<gene>
    <name evidence="1" type="ORF">BOTBODRAFT_558428</name>
</gene>
<evidence type="ECO:0000313" key="1">
    <source>
        <dbReference type="EMBL" id="KDQ08772.1"/>
    </source>
</evidence>
<dbReference type="Proteomes" id="UP000027195">
    <property type="component" value="Unassembled WGS sequence"/>
</dbReference>
<organism evidence="1 2">
    <name type="scientific">Botryobasidium botryosum (strain FD-172 SS1)</name>
    <dbReference type="NCBI Taxonomy" id="930990"/>
    <lineage>
        <taxon>Eukaryota</taxon>
        <taxon>Fungi</taxon>
        <taxon>Dikarya</taxon>
        <taxon>Basidiomycota</taxon>
        <taxon>Agaricomycotina</taxon>
        <taxon>Agaricomycetes</taxon>
        <taxon>Cantharellales</taxon>
        <taxon>Botryobasidiaceae</taxon>
        <taxon>Botryobasidium</taxon>
    </lineage>
</organism>